<proteinExistence type="predicted"/>
<feature type="non-terminal residue" evidence="1">
    <location>
        <position position="1"/>
    </location>
</feature>
<sequence length="337" mass="36561">NKYNGKELQETGMYSYGWREYMPDIARWNGIDQLAESYLATSPYAYVLNNPINMFDPDGRTSEPFNWRESWDATPAGTNSYWFNNGSGFTSYNGGPRGAGGSGLAYGTTINTDGTFTDPNGAGNSKSSLWQALGNLFSSIIKGNKGAGITTFVPGATVTRATTGVLEVGTATFEGIIEGIEGVIEGIEGIAPTLNFKALIMGISRVGVWSLPLLLEGDMQKKEQELTLFRGVHGKHPDLANAYRGMAIPWGGPRTAEEHNFGLNNSMYTSWSTNIHVANYSASRRGPGGVILKQSFPISRLSFYDRHGEGEVQVFGPVVGAKIIKPWNGGTWTPYIK</sequence>
<reference evidence="1 2" key="1">
    <citation type="journal article" date="2010" name="Syst. Appl. Microbiol.">
        <title>Four new species of Chryseobacterium from the rhizosphere of coastal sand dune plants, Chryseobacterium elymi sp. nov., Chryseobacterium hagamense sp. nov., Chryseobacterium lathyri sp. nov. and Chryseobacterium rhizosphaerae sp. nov.</title>
        <authorList>
            <person name="Cho S.H."/>
            <person name="Lee K.S."/>
            <person name="Shin D.S."/>
            <person name="Han J.H."/>
            <person name="Park K.S."/>
            <person name="Lee C.H."/>
            <person name="Park K.H."/>
            <person name="Kim S.B."/>
        </authorList>
    </citation>
    <scope>NUCLEOTIDE SEQUENCE [LARGE SCALE GENOMIC DNA]</scope>
    <source>
        <strain evidence="1 2">KCTC 22548</strain>
    </source>
</reference>
<organism evidence="1 2">
    <name type="scientific">Chryseobacterium rhizosphaerae</name>
    <dbReference type="NCBI Taxonomy" id="395937"/>
    <lineage>
        <taxon>Bacteria</taxon>
        <taxon>Pseudomonadati</taxon>
        <taxon>Bacteroidota</taxon>
        <taxon>Flavobacteriia</taxon>
        <taxon>Flavobacteriales</taxon>
        <taxon>Weeksellaceae</taxon>
        <taxon>Chryseobacterium group</taxon>
        <taxon>Chryseobacterium</taxon>
    </lineage>
</organism>
<dbReference type="NCBIfam" id="TIGR03696">
    <property type="entry name" value="Rhs_assc_core"/>
    <property type="match status" value="1"/>
</dbReference>
<evidence type="ECO:0000313" key="2">
    <source>
        <dbReference type="Proteomes" id="UP000256491"/>
    </source>
</evidence>
<dbReference type="Proteomes" id="UP000256491">
    <property type="component" value="Unassembled WGS sequence"/>
</dbReference>
<comment type="caution">
    <text evidence="1">The sequence shown here is derived from an EMBL/GenBank/DDBJ whole genome shotgun (WGS) entry which is preliminary data.</text>
</comment>
<protein>
    <recommendedName>
        <fullName evidence="3">RHS repeat-associated core domain-containing protein</fullName>
    </recommendedName>
</protein>
<gene>
    <name evidence="1" type="ORF">DRF57_23330</name>
</gene>
<dbReference type="InterPro" id="IPR022385">
    <property type="entry name" value="Rhs_assc_core"/>
</dbReference>
<evidence type="ECO:0000313" key="1">
    <source>
        <dbReference type="EMBL" id="REC69077.1"/>
    </source>
</evidence>
<evidence type="ECO:0008006" key="3">
    <source>
        <dbReference type="Google" id="ProtNLM"/>
    </source>
</evidence>
<dbReference type="EMBL" id="QNUF01000063">
    <property type="protein sequence ID" value="REC69077.1"/>
    <property type="molecule type" value="Genomic_DNA"/>
</dbReference>
<name>A0ABX9IDD2_9FLAO</name>
<accession>A0ABX9IDD2</accession>
<dbReference type="Gene3D" id="2.180.10.10">
    <property type="entry name" value="RHS repeat-associated core"/>
    <property type="match status" value="1"/>
</dbReference>
<keyword evidence="2" id="KW-1185">Reference proteome</keyword>
<dbReference type="RefSeq" id="WP_317126121.1">
    <property type="nucleotide sequence ID" value="NZ_QNUF01000063.1"/>
</dbReference>